<dbReference type="GO" id="GO:0005737">
    <property type="term" value="C:cytoplasm"/>
    <property type="evidence" value="ECO:0007669"/>
    <property type="project" value="UniProtKB-SubCell"/>
</dbReference>
<evidence type="ECO:0000256" key="9">
    <source>
        <dbReference type="NCBIfam" id="TIGR00080"/>
    </source>
</evidence>
<comment type="caution">
    <text evidence="10">The sequence shown here is derived from an EMBL/GenBank/DDBJ whole genome shotgun (WGS) entry which is preliminary data.</text>
</comment>
<evidence type="ECO:0000256" key="4">
    <source>
        <dbReference type="ARBA" id="ARBA00013346"/>
    </source>
</evidence>
<dbReference type="GO" id="GO:0030091">
    <property type="term" value="P:protein repair"/>
    <property type="evidence" value="ECO:0007669"/>
    <property type="project" value="UniProtKB-UniRule"/>
</dbReference>
<sequence>MIKRQLQDRGIHDPLVLEAMRTTPRESFLPKELTGQAYEDRPLPIGHGQTISQPYIVALMLQLAQITPESRVLDVGTGCGYMAAVVAGISPHVCTIETIPELTQAAMQHFQTLGISHIDARTGDAKLGWPEDKSFDAILVSCASHQAPEALLRQLKPNGHLIIPISGTHPYQTLTDYQRKPDGSLSHSNHIPVRFVPMV</sequence>
<proteinExistence type="inferred from homology"/>
<evidence type="ECO:0000313" key="10">
    <source>
        <dbReference type="EMBL" id="NWK55389.1"/>
    </source>
</evidence>
<organism evidence="10 11">
    <name type="scientific">Oceaniferula marina</name>
    <dbReference type="NCBI Taxonomy" id="2748318"/>
    <lineage>
        <taxon>Bacteria</taxon>
        <taxon>Pseudomonadati</taxon>
        <taxon>Verrucomicrobiota</taxon>
        <taxon>Verrucomicrobiia</taxon>
        <taxon>Verrucomicrobiales</taxon>
        <taxon>Verrucomicrobiaceae</taxon>
        <taxon>Oceaniferula</taxon>
    </lineage>
</organism>
<dbReference type="InterPro" id="IPR000682">
    <property type="entry name" value="PCMT"/>
</dbReference>
<dbReference type="NCBIfam" id="TIGR00080">
    <property type="entry name" value="pimt"/>
    <property type="match status" value="1"/>
</dbReference>
<keyword evidence="7 10" id="KW-0808">Transferase</keyword>
<dbReference type="EC" id="2.1.1.77" evidence="3 9"/>
<dbReference type="Gene3D" id="3.40.50.150">
    <property type="entry name" value="Vaccinia Virus protein VP39"/>
    <property type="match status" value="1"/>
</dbReference>
<dbReference type="EMBL" id="JACBAZ010000002">
    <property type="protein sequence ID" value="NWK55389.1"/>
    <property type="molecule type" value="Genomic_DNA"/>
</dbReference>
<reference evidence="10 11" key="1">
    <citation type="submission" date="2020-07" db="EMBL/GenBank/DDBJ databases">
        <title>Roseicoccus Jingziensis gen. nov., sp. nov., isolated from coastal seawater.</title>
        <authorList>
            <person name="Feng X."/>
        </authorList>
    </citation>
    <scope>NUCLEOTIDE SEQUENCE [LARGE SCALE GENOMIC DNA]</scope>
    <source>
        <strain evidence="10 11">N1E253</strain>
    </source>
</reference>
<dbReference type="FunFam" id="3.40.50.150:FF:000010">
    <property type="entry name" value="Protein-L-isoaspartate O-methyltransferase"/>
    <property type="match status" value="1"/>
</dbReference>
<dbReference type="InterPro" id="IPR029063">
    <property type="entry name" value="SAM-dependent_MTases_sf"/>
</dbReference>
<dbReference type="RefSeq" id="WP_178931905.1">
    <property type="nucleotide sequence ID" value="NZ_JACBAZ010000002.1"/>
</dbReference>
<dbReference type="PANTHER" id="PTHR11579">
    <property type="entry name" value="PROTEIN-L-ISOASPARTATE O-METHYLTRANSFERASE"/>
    <property type="match status" value="1"/>
</dbReference>
<keyword evidence="5" id="KW-0963">Cytoplasm</keyword>
<dbReference type="GO" id="GO:0032259">
    <property type="term" value="P:methylation"/>
    <property type="evidence" value="ECO:0007669"/>
    <property type="project" value="UniProtKB-KW"/>
</dbReference>
<comment type="subcellular location">
    <subcellularLocation>
        <location evidence="1">Cytoplasm</location>
    </subcellularLocation>
</comment>
<gene>
    <name evidence="10" type="ORF">HW115_07185</name>
</gene>
<evidence type="ECO:0000256" key="8">
    <source>
        <dbReference type="ARBA" id="ARBA00022691"/>
    </source>
</evidence>
<evidence type="ECO:0000256" key="5">
    <source>
        <dbReference type="ARBA" id="ARBA00022490"/>
    </source>
</evidence>
<evidence type="ECO:0000313" key="11">
    <source>
        <dbReference type="Proteomes" id="UP000557872"/>
    </source>
</evidence>
<evidence type="ECO:0000256" key="3">
    <source>
        <dbReference type="ARBA" id="ARBA00011890"/>
    </source>
</evidence>
<keyword evidence="11" id="KW-1185">Reference proteome</keyword>
<evidence type="ECO:0000256" key="2">
    <source>
        <dbReference type="ARBA" id="ARBA00005369"/>
    </source>
</evidence>
<dbReference type="CDD" id="cd02440">
    <property type="entry name" value="AdoMet_MTases"/>
    <property type="match status" value="1"/>
</dbReference>
<accession>A0A851GE07</accession>
<comment type="similarity">
    <text evidence="2">Belongs to the methyltransferase superfamily. L-isoaspartyl/D-aspartyl protein methyltransferase family.</text>
</comment>
<evidence type="ECO:0000256" key="6">
    <source>
        <dbReference type="ARBA" id="ARBA00022603"/>
    </source>
</evidence>
<dbReference type="AlphaFoldDB" id="A0A851GE07"/>
<evidence type="ECO:0000256" key="7">
    <source>
        <dbReference type="ARBA" id="ARBA00022679"/>
    </source>
</evidence>
<evidence type="ECO:0000256" key="1">
    <source>
        <dbReference type="ARBA" id="ARBA00004496"/>
    </source>
</evidence>
<dbReference type="SUPFAM" id="SSF53335">
    <property type="entry name" value="S-adenosyl-L-methionine-dependent methyltransferases"/>
    <property type="match status" value="1"/>
</dbReference>
<dbReference type="GO" id="GO:0004719">
    <property type="term" value="F:protein-L-isoaspartate (D-aspartate) O-methyltransferase activity"/>
    <property type="evidence" value="ECO:0007669"/>
    <property type="project" value="UniProtKB-UniRule"/>
</dbReference>
<keyword evidence="8" id="KW-0949">S-adenosyl-L-methionine</keyword>
<keyword evidence="6 10" id="KW-0489">Methyltransferase</keyword>
<dbReference type="PANTHER" id="PTHR11579:SF0">
    <property type="entry name" value="PROTEIN-L-ISOASPARTATE(D-ASPARTATE) O-METHYLTRANSFERASE"/>
    <property type="match status" value="1"/>
</dbReference>
<protein>
    <recommendedName>
        <fullName evidence="4 9">Protein-L-isoaspartate O-methyltransferase</fullName>
        <ecNumber evidence="3 9">2.1.1.77</ecNumber>
    </recommendedName>
</protein>
<name>A0A851GE07_9BACT</name>
<dbReference type="NCBIfam" id="NF001453">
    <property type="entry name" value="PRK00312.1"/>
    <property type="match status" value="1"/>
</dbReference>
<dbReference type="Pfam" id="PF01135">
    <property type="entry name" value="PCMT"/>
    <property type="match status" value="1"/>
</dbReference>
<dbReference type="Proteomes" id="UP000557872">
    <property type="component" value="Unassembled WGS sequence"/>
</dbReference>